<evidence type="ECO:0000256" key="2">
    <source>
        <dbReference type="ARBA" id="ARBA00004241"/>
    </source>
</evidence>
<proteinExistence type="predicted"/>
<keyword evidence="4 8" id="KW-0812">Transmembrane</keyword>
<dbReference type="GO" id="GO:0030420">
    <property type="term" value="P:establishment of competence for transformation"/>
    <property type="evidence" value="ECO:0007669"/>
    <property type="project" value="UniProtKB-KW"/>
</dbReference>
<keyword evidence="10" id="KW-1185">Reference proteome</keyword>
<comment type="caution">
    <text evidence="9">The sequence shown here is derived from an EMBL/GenBank/DDBJ whole genome shotgun (WGS) entry which is preliminary data.</text>
</comment>
<gene>
    <name evidence="9" type="ORF">SAMN06265361_102302</name>
</gene>
<dbReference type="GO" id="GO:0016020">
    <property type="term" value="C:membrane"/>
    <property type="evidence" value="ECO:0007669"/>
    <property type="project" value="UniProtKB-SubCell"/>
</dbReference>
<keyword evidence="3" id="KW-0488">Methylation</keyword>
<dbReference type="InterPro" id="IPR012902">
    <property type="entry name" value="N_methyl_site"/>
</dbReference>
<organism evidence="9 10">
    <name type="scientific">Laceyella tengchongensis</name>
    <dbReference type="NCBI Taxonomy" id="574699"/>
    <lineage>
        <taxon>Bacteria</taxon>
        <taxon>Bacillati</taxon>
        <taxon>Bacillota</taxon>
        <taxon>Bacilli</taxon>
        <taxon>Bacillales</taxon>
        <taxon>Thermoactinomycetaceae</taxon>
        <taxon>Laceyella</taxon>
    </lineage>
</organism>
<evidence type="ECO:0000256" key="5">
    <source>
        <dbReference type="ARBA" id="ARBA00022989"/>
    </source>
</evidence>
<dbReference type="AlphaFoldDB" id="A0AA45WLS8"/>
<dbReference type="InterPro" id="IPR045584">
    <property type="entry name" value="Pilin-like"/>
</dbReference>
<evidence type="ECO:0000256" key="7">
    <source>
        <dbReference type="ARBA" id="ARBA00023287"/>
    </source>
</evidence>
<comment type="subcellular location">
    <subcellularLocation>
        <location evidence="2">Cell surface</location>
    </subcellularLocation>
    <subcellularLocation>
        <location evidence="1">Membrane</location>
        <topology evidence="1">Single-pass membrane protein</topology>
    </subcellularLocation>
</comment>
<evidence type="ECO:0000313" key="10">
    <source>
        <dbReference type="Proteomes" id="UP001157946"/>
    </source>
</evidence>
<dbReference type="EMBL" id="FXTU01000002">
    <property type="protein sequence ID" value="SMP12015.1"/>
    <property type="molecule type" value="Genomic_DNA"/>
</dbReference>
<dbReference type="SUPFAM" id="SSF54523">
    <property type="entry name" value="Pili subunits"/>
    <property type="match status" value="1"/>
</dbReference>
<keyword evidence="7" id="KW-0178">Competence</keyword>
<dbReference type="GO" id="GO:0009986">
    <property type="term" value="C:cell surface"/>
    <property type="evidence" value="ECO:0007669"/>
    <property type="project" value="UniProtKB-SubCell"/>
</dbReference>
<dbReference type="PANTHER" id="PTHR30093:SF44">
    <property type="entry name" value="TYPE II SECRETION SYSTEM CORE PROTEIN G"/>
    <property type="match status" value="1"/>
</dbReference>
<evidence type="ECO:0000256" key="4">
    <source>
        <dbReference type="ARBA" id="ARBA00022692"/>
    </source>
</evidence>
<dbReference type="RefSeq" id="WP_102992924.1">
    <property type="nucleotide sequence ID" value="NZ_FXTU01000002.1"/>
</dbReference>
<accession>A0AA45WLS8</accession>
<dbReference type="Gene3D" id="3.30.700.10">
    <property type="entry name" value="Glycoprotein, Type 4 Pilin"/>
    <property type="match status" value="1"/>
</dbReference>
<evidence type="ECO:0000256" key="8">
    <source>
        <dbReference type="SAM" id="Phobius"/>
    </source>
</evidence>
<dbReference type="Proteomes" id="UP001157946">
    <property type="component" value="Unassembled WGS sequence"/>
</dbReference>
<dbReference type="NCBIfam" id="TIGR02532">
    <property type="entry name" value="IV_pilin_GFxxxE"/>
    <property type="match status" value="1"/>
</dbReference>
<evidence type="ECO:0000313" key="9">
    <source>
        <dbReference type="EMBL" id="SMP12015.1"/>
    </source>
</evidence>
<keyword evidence="5 8" id="KW-1133">Transmembrane helix</keyword>
<protein>
    <submittedName>
        <fullName evidence="9">Prepilin-type N-terminal cleavage/methylation domain-containing protein</fullName>
    </submittedName>
</protein>
<evidence type="ECO:0000256" key="6">
    <source>
        <dbReference type="ARBA" id="ARBA00023136"/>
    </source>
</evidence>
<sequence length="111" mass="12564">MKGRGFFDERGFTLMEMLIVVFIIGVILTIASPNLLVAGEKAKRQADRANRQMIAAQADNYYLEYGEYPGDVKELVRRGYLRSAPKCPFGGEYQIRRSLNITAEQRVVCAK</sequence>
<reference evidence="9" key="1">
    <citation type="submission" date="2017-05" db="EMBL/GenBank/DDBJ databases">
        <authorList>
            <person name="Varghese N."/>
            <person name="Submissions S."/>
        </authorList>
    </citation>
    <scope>NUCLEOTIDE SEQUENCE</scope>
    <source>
        <strain evidence="9">DSM 45262</strain>
    </source>
</reference>
<dbReference type="Pfam" id="PF07963">
    <property type="entry name" value="N_methyl"/>
    <property type="match status" value="1"/>
</dbReference>
<keyword evidence="6 8" id="KW-0472">Membrane</keyword>
<dbReference type="PANTHER" id="PTHR30093">
    <property type="entry name" value="GENERAL SECRETION PATHWAY PROTEIN G"/>
    <property type="match status" value="1"/>
</dbReference>
<evidence type="ECO:0000256" key="3">
    <source>
        <dbReference type="ARBA" id="ARBA00022481"/>
    </source>
</evidence>
<name>A0AA45WLS8_9BACL</name>
<feature type="transmembrane region" description="Helical" evidence="8">
    <location>
        <begin position="12"/>
        <end position="38"/>
    </location>
</feature>
<evidence type="ECO:0000256" key="1">
    <source>
        <dbReference type="ARBA" id="ARBA00004167"/>
    </source>
</evidence>